<dbReference type="InterPro" id="IPR035986">
    <property type="entry name" value="PKD_dom_sf"/>
</dbReference>
<evidence type="ECO:0000313" key="3">
    <source>
        <dbReference type="EMBL" id="PZN70929.1"/>
    </source>
</evidence>
<dbReference type="PANTHER" id="PTHR47197:SF3">
    <property type="entry name" value="DIHYDRO-HEME D1 DEHYDROGENASE"/>
    <property type="match status" value="1"/>
</dbReference>
<dbReference type="InterPro" id="IPR000601">
    <property type="entry name" value="PKD_dom"/>
</dbReference>
<dbReference type="PANTHER" id="PTHR47197">
    <property type="entry name" value="PROTEIN NIRF"/>
    <property type="match status" value="1"/>
</dbReference>
<dbReference type="Gene3D" id="2.60.40.10">
    <property type="entry name" value="Immunoglobulins"/>
    <property type="match status" value="1"/>
</dbReference>
<comment type="caution">
    <text evidence="3">The sequence shown here is derived from an EMBL/GenBank/DDBJ whole genome shotgun (WGS) entry which is preliminary data.</text>
</comment>
<dbReference type="Gene3D" id="2.130.10.10">
    <property type="entry name" value="YVTN repeat-like/Quinoprotein amine dehydrogenase"/>
    <property type="match status" value="2"/>
</dbReference>
<feature type="chain" id="PRO_5015877860" description="PKD domain-containing protein" evidence="1">
    <location>
        <begin position="24"/>
        <end position="431"/>
    </location>
</feature>
<dbReference type="Pfam" id="PF18911">
    <property type="entry name" value="PKD_4"/>
    <property type="match status" value="1"/>
</dbReference>
<proteinExistence type="predicted"/>
<dbReference type="SUPFAM" id="SSF49299">
    <property type="entry name" value="PKD domain"/>
    <property type="match status" value="1"/>
</dbReference>
<reference evidence="3 4" key="1">
    <citation type="journal article" date="2018" name="Aquat. Microb. Ecol.">
        <title>Gammaproteobacterial methanotrophs dominate.</title>
        <authorList>
            <person name="Rissanen A.J."/>
            <person name="Saarenheimo J."/>
            <person name="Tiirola M."/>
            <person name="Peura S."/>
            <person name="Aalto S.L."/>
            <person name="Karvinen A."/>
            <person name="Nykanen H."/>
        </authorList>
    </citation>
    <scope>NUCLEOTIDE SEQUENCE [LARGE SCALE GENOMIC DNA]</scope>
    <source>
        <strain evidence="3">AMbin10</strain>
    </source>
</reference>
<feature type="signal peptide" evidence="1">
    <location>
        <begin position="1"/>
        <end position="23"/>
    </location>
</feature>
<protein>
    <recommendedName>
        <fullName evidence="2">PKD domain-containing protein</fullName>
    </recommendedName>
</protein>
<evidence type="ECO:0000256" key="1">
    <source>
        <dbReference type="SAM" id="SignalP"/>
    </source>
</evidence>
<dbReference type="InterPro" id="IPR011964">
    <property type="entry name" value="YVTN_b-propeller_repeat"/>
</dbReference>
<dbReference type="InterPro" id="IPR011045">
    <property type="entry name" value="N2O_reductase_N"/>
</dbReference>
<dbReference type="PROSITE" id="PS50093">
    <property type="entry name" value="PKD"/>
    <property type="match status" value="1"/>
</dbReference>
<dbReference type="InterPro" id="IPR051200">
    <property type="entry name" value="Host-pathogen_enzymatic-act"/>
</dbReference>
<evidence type="ECO:0000259" key="2">
    <source>
        <dbReference type="PROSITE" id="PS50093"/>
    </source>
</evidence>
<organism evidence="3 4">
    <name type="scientific">Candidatus Methylumidiphilus alinenensis</name>
    <dbReference type="NCBI Taxonomy" id="2202197"/>
    <lineage>
        <taxon>Bacteria</taxon>
        <taxon>Pseudomonadati</taxon>
        <taxon>Pseudomonadota</taxon>
        <taxon>Gammaproteobacteria</taxon>
        <taxon>Methylococcales</taxon>
        <taxon>Candidatus Methylumidiphilus</taxon>
    </lineage>
</organism>
<dbReference type="NCBIfam" id="TIGR02276">
    <property type="entry name" value="beta_rpt_yvtn"/>
    <property type="match status" value="3"/>
</dbReference>
<gene>
    <name evidence="3" type="ORF">DM484_27445</name>
</gene>
<name>A0A2W4QKJ4_9GAMM</name>
<dbReference type="AlphaFoldDB" id="A0A2W4QKJ4"/>
<dbReference type="EMBL" id="QJPH01000539">
    <property type="protein sequence ID" value="PZN70929.1"/>
    <property type="molecule type" value="Genomic_DNA"/>
</dbReference>
<evidence type="ECO:0000313" key="4">
    <source>
        <dbReference type="Proteomes" id="UP000249396"/>
    </source>
</evidence>
<accession>A0A2W4QKJ4</accession>
<dbReference type="SUPFAM" id="SSF50974">
    <property type="entry name" value="Nitrous oxide reductase, N-terminal domain"/>
    <property type="match status" value="1"/>
</dbReference>
<sequence>MIAKFALYLSVIAMIGFSAGVLAQPTQVSITAPASNPTTGVQGSSVVFSGTATETDPNALPLTYTWNFSDGTSQAGQTVNYQIATTATVGSTITATLEVTNATNVLADTQPTTSVTVVAANSTTPVSSNLIYVANYFANTVTLIDPASKNVLTTLTVNGRPYGRAFSSDGKYTYIVYPKKGAPSGTVSVFDTYTRMVTAQATVGNGPNNVAITPDGSLAYTTNFALFGTVTVTNTSTNTVTATIPVGRYPTGVAITPDGTTAYVASYSDGTLSVIDIASNAVTKTIQLGPYLLSVGNVLPTTSTPFSAFNVQNLSISPKNGALSFSSNFTLGLSSVGIAPAIQATTLNIGNFALYIPAGSFKPEWWGAYWFGGTFQGETVEVLLQLLANNQYLLNVYAFNAKLFDINNPVTVRLNIGGENGTTLAYPTFLP</sequence>
<keyword evidence="1" id="KW-0732">Signal</keyword>
<dbReference type="InterPro" id="IPR015943">
    <property type="entry name" value="WD40/YVTN_repeat-like_dom_sf"/>
</dbReference>
<feature type="domain" description="PKD" evidence="2">
    <location>
        <begin position="29"/>
        <end position="122"/>
    </location>
</feature>
<dbReference type="InterPro" id="IPR013783">
    <property type="entry name" value="Ig-like_fold"/>
</dbReference>
<dbReference type="Proteomes" id="UP000249396">
    <property type="component" value="Unassembled WGS sequence"/>
</dbReference>